<sequence>MIEFFMPIIPPTITHQEKQVNFKTNKFYEPPELKQTRSKLNDWLAKYKPSKKLVGALRLYVKWCYPLSGKHENGEYKTSKPDLDNAQKLLQDCMTNVGFWKDDSQVASLICEKFWADVPGIYIRVEEV</sequence>
<dbReference type="InterPro" id="IPR008822">
    <property type="entry name" value="Endonuclease_RusA-like"/>
</dbReference>
<dbReference type="Gene3D" id="3.30.1330.70">
    <property type="entry name" value="Holliday junction resolvase RusA"/>
    <property type="match status" value="1"/>
</dbReference>
<evidence type="ECO:0000313" key="2">
    <source>
        <dbReference type="Proteomes" id="UP001164187"/>
    </source>
</evidence>
<dbReference type="EMBL" id="CP114052">
    <property type="protein sequence ID" value="WAW15437.1"/>
    <property type="molecule type" value="Genomic_DNA"/>
</dbReference>
<dbReference type="Pfam" id="PF05866">
    <property type="entry name" value="RusA"/>
    <property type="match status" value="1"/>
</dbReference>
<dbReference type="SUPFAM" id="SSF103084">
    <property type="entry name" value="Holliday junction resolvase RusA"/>
    <property type="match status" value="1"/>
</dbReference>
<name>A0ABY7JU72_9FIRM</name>
<dbReference type="Proteomes" id="UP001164187">
    <property type="component" value="Chromosome"/>
</dbReference>
<organism evidence="1 2">
    <name type="scientific">Peptostreptococcus equinus</name>
    <dbReference type="NCBI Taxonomy" id="3003601"/>
    <lineage>
        <taxon>Bacteria</taxon>
        <taxon>Bacillati</taxon>
        <taxon>Bacillota</taxon>
        <taxon>Clostridia</taxon>
        <taxon>Peptostreptococcales</taxon>
        <taxon>Peptostreptococcaceae</taxon>
        <taxon>Peptostreptococcus</taxon>
    </lineage>
</organism>
<protein>
    <submittedName>
        <fullName evidence="1">RusA family crossover junction endodeoxyribonuclease</fullName>
    </submittedName>
</protein>
<proteinExistence type="predicted"/>
<dbReference type="RefSeq" id="WP_269312110.1">
    <property type="nucleotide sequence ID" value="NZ_CP114052.1"/>
</dbReference>
<reference evidence="1" key="1">
    <citation type="submission" date="2022-12" db="EMBL/GenBank/DDBJ databases">
        <title>Peptostreptococcus.</title>
        <authorList>
            <person name="Lee S.H."/>
        </authorList>
    </citation>
    <scope>NUCLEOTIDE SEQUENCE</scope>
    <source>
        <strain evidence="1">CBA3647</strain>
    </source>
</reference>
<gene>
    <name evidence="1" type="ORF">O0R46_03055</name>
</gene>
<keyword evidence="2" id="KW-1185">Reference proteome</keyword>
<dbReference type="InterPro" id="IPR036614">
    <property type="entry name" value="RusA-like_sf"/>
</dbReference>
<evidence type="ECO:0000313" key="1">
    <source>
        <dbReference type="EMBL" id="WAW15437.1"/>
    </source>
</evidence>
<accession>A0ABY7JU72</accession>